<proteinExistence type="predicted"/>
<organism evidence="1">
    <name type="scientific">Cladocopium goreaui</name>
    <dbReference type="NCBI Taxonomy" id="2562237"/>
    <lineage>
        <taxon>Eukaryota</taxon>
        <taxon>Sar</taxon>
        <taxon>Alveolata</taxon>
        <taxon>Dinophyceae</taxon>
        <taxon>Suessiales</taxon>
        <taxon>Symbiodiniaceae</taxon>
        <taxon>Cladocopium</taxon>
    </lineage>
</organism>
<reference evidence="2" key="2">
    <citation type="submission" date="2024-04" db="EMBL/GenBank/DDBJ databases">
        <authorList>
            <person name="Chen Y."/>
            <person name="Shah S."/>
            <person name="Dougan E. K."/>
            <person name="Thang M."/>
            <person name="Chan C."/>
        </authorList>
    </citation>
    <scope>NUCLEOTIDE SEQUENCE [LARGE SCALE GENOMIC DNA]</scope>
</reference>
<reference evidence="1" key="1">
    <citation type="submission" date="2022-10" db="EMBL/GenBank/DDBJ databases">
        <authorList>
            <person name="Chen Y."/>
            <person name="Dougan E. K."/>
            <person name="Chan C."/>
            <person name="Rhodes N."/>
            <person name="Thang M."/>
        </authorList>
    </citation>
    <scope>NUCLEOTIDE SEQUENCE</scope>
</reference>
<accession>A0A9P1DJ34</accession>
<keyword evidence="4" id="KW-1185">Reference proteome</keyword>
<dbReference type="OrthoDB" id="418833at2759"/>
<evidence type="ECO:0000313" key="4">
    <source>
        <dbReference type="Proteomes" id="UP001152797"/>
    </source>
</evidence>
<protein>
    <submittedName>
        <fullName evidence="3">G domain-containing protein</fullName>
    </submittedName>
</protein>
<evidence type="ECO:0000313" key="2">
    <source>
        <dbReference type="EMBL" id="CAL1162948.1"/>
    </source>
</evidence>
<evidence type="ECO:0000313" key="1">
    <source>
        <dbReference type="EMBL" id="CAI4009573.1"/>
    </source>
</evidence>
<comment type="caution">
    <text evidence="1">The sequence shown here is derived from an EMBL/GenBank/DDBJ whole genome shotgun (WGS) entry which is preliminary data.</text>
</comment>
<name>A0A9P1DJ34_9DINO</name>
<dbReference type="EMBL" id="CAMXCT010004558">
    <property type="protein sequence ID" value="CAI4009573.1"/>
    <property type="molecule type" value="Genomic_DNA"/>
</dbReference>
<dbReference type="AlphaFoldDB" id="A0A9P1DJ34"/>
<dbReference type="EMBL" id="CAMXCT020004558">
    <property type="protein sequence ID" value="CAL1162948.1"/>
    <property type="molecule type" value="Genomic_DNA"/>
</dbReference>
<dbReference type="EMBL" id="CAMXCT030004558">
    <property type="protein sequence ID" value="CAL4796885.1"/>
    <property type="molecule type" value="Genomic_DNA"/>
</dbReference>
<sequence length="238" mass="27747">MGTYVSLTVSIGLAFLAPTGSVLLVLAEIVEYGRGMVELLDFIESLVAVIYEDGAHDSQELLLVMERWQFHEMEFEAEPRVMRRVAMSLMEHHAFQRRLRHALRAKRVWLWEAAGLIFRLYGFHEVQPLQSGYLLEEALELLLAHQDVERLGLLYEQVLLAWLLSGERPELAHLARRIAWSTVVCHRNCEETERELLSHQILSTVHQDYFEVSHRPLWGSKRQDLMWQTFCAEPRDLV</sequence>
<dbReference type="Proteomes" id="UP001152797">
    <property type="component" value="Unassembled WGS sequence"/>
</dbReference>
<evidence type="ECO:0000313" key="3">
    <source>
        <dbReference type="EMBL" id="CAL4796885.1"/>
    </source>
</evidence>
<gene>
    <name evidence="1" type="ORF">C1SCF055_LOCUS34925</name>
</gene>